<reference evidence="3" key="1">
    <citation type="submission" date="2017-06" db="EMBL/GenBank/DDBJ databases">
        <title>Genome analysis of Fimbriiglobus ruber SP5, the first member of the order Planctomycetales with confirmed chitinolytic capability.</title>
        <authorList>
            <person name="Ravin N.V."/>
            <person name="Rakitin A.L."/>
            <person name="Ivanova A.A."/>
            <person name="Beletsky A.V."/>
            <person name="Kulichevskaya I.S."/>
            <person name="Mardanov A.V."/>
            <person name="Dedysh S.N."/>
        </authorList>
    </citation>
    <scope>NUCLEOTIDE SEQUENCE [LARGE SCALE GENOMIC DNA]</scope>
    <source>
        <strain evidence="3">SP5</strain>
    </source>
</reference>
<dbReference type="GO" id="GO:0016491">
    <property type="term" value="F:oxidoreductase activity"/>
    <property type="evidence" value="ECO:0007669"/>
    <property type="project" value="UniProtKB-KW"/>
</dbReference>
<evidence type="ECO:0000313" key="2">
    <source>
        <dbReference type="EMBL" id="OWK47312.1"/>
    </source>
</evidence>
<dbReference type="InterPro" id="IPR029041">
    <property type="entry name" value="FAD-linked_oxidoreductase-like"/>
</dbReference>
<organism evidence="2 3">
    <name type="scientific">Fimbriiglobus ruber</name>
    <dbReference type="NCBI Taxonomy" id="1908690"/>
    <lineage>
        <taxon>Bacteria</taxon>
        <taxon>Pseudomonadati</taxon>
        <taxon>Planctomycetota</taxon>
        <taxon>Planctomycetia</taxon>
        <taxon>Gemmatales</taxon>
        <taxon>Gemmataceae</taxon>
        <taxon>Fimbriiglobus</taxon>
    </lineage>
</organism>
<accession>A0A225E147</accession>
<keyword evidence="3" id="KW-1185">Reference proteome</keyword>
<dbReference type="SUPFAM" id="SSF51730">
    <property type="entry name" value="FAD-linked oxidoreductase"/>
    <property type="match status" value="1"/>
</dbReference>
<name>A0A225E147_9BACT</name>
<evidence type="ECO:0000256" key="1">
    <source>
        <dbReference type="ARBA" id="ARBA00023002"/>
    </source>
</evidence>
<dbReference type="Gene3D" id="3.20.20.220">
    <property type="match status" value="1"/>
</dbReference>
<proteinExistence type="predicted"/>
<dbReference type="RefSeq" id="WP_238602452.1">
    <property type="nucleotide sequence ID" value="NZ_NIDE01000001.1"/>
</dbReference>
<dbReference type="EMBL" id="NIDE01000001">
    <property type="protein sequence ID" value="OWK47312.1"/>
    <property type="molecule type" value="Genomic_DNA"/>
</dbReference>
<protein>
    <submittedName>
        <fullName evidence="2">5,10-methylenetetrahydrofolate reductase</fullName>
    </submittedName>
</protein>
<sequence>MSTLFEKLDDGRAGIRLYGIAPPKLASTPERLRDIAAEQVDRLRLLAPDGLVVYDIQDEPGRGGQERPFPFLPTVDPEVYARAGLAELAIPKIVYRCVGAQPREEFSGWIDDVRSTAGRHVRVFVGAPRGRSHRPGFPLAEAYALAHAASNLVIGGIAIAERHIAKEDEHHRMLAKQDHGCRFFITQSVYDAGATKSLLSDYALSLRTSGRSPVPVVLTFSPCGSVRTLEFMKWLGISFPRWLENELRHSADTLERSVDLCERVFVEVQDYAREKRLPIGINVESVSIRKSEIDASVELYRRLSSHLGR</sequence>
<dbReference type="Proteomes" id="UP000214646">
    <property type="component" value="Unassembled WGS sequence"/>
</dbReference>
<comment type="caution">
    <text evidence="2">The sequence shown here is derived from an EMBL/GenBank/DDBJ whole genome shotgun (WGS) entry which is preliminary data.</text>
</comment>
<dbReference type="AlphaFoldDB" id="A0A225E147"/>
<evidence type="ECO:0000313" key="3">
    <source>
        <dbReference type="Proteomes" id="UP000214646"/>
    </source>
</evidence>
<gene>
    <name evidence="2" type="ORF">FRUB_01011</name>
</gene>
<keyword evidence="1" id="KW-0560">Oxidoreductase</keyword>